<evidence type="ECO:0000256" key="1">
    <source>
        <dbReference type="SAM" id="MobiDB-lite"/>
    </source>
</evidence>
<sequence>MATSLKGLISNASSSIEAGPQPASKRLLLPGEEPNQERSTLGSVYDRVQEIQRVYDQAKDREETPLERSLDHMYTGMKIGGGVGGAVGLAVSQIKEKPKHDDDSLEIASSLAANPAAAVAGYAAVQLAGDKIDNKTMAYTKLAVAGAGLAMGGPVILGVGSVAAAAKGVYDALHKAPEKDSAYQSGTSSQAPDSAPVLYESTQIFEQADGEWADLNPNMR</sequence>
<gene>
    <name evidence="2" type="ORF">NCTC11842_01663</name>
</gene>
<organism evidence="2 3">
    <name type="scientific">Pseudomonas luteola</name>
    <dbReference type="NCBI Taxonomy" id="47886"/>
    <lineage>
        <taxon>Bacteria</taxon>
        <taxon>Pseudomonadati</taxon>
        <taxon>Pseudomonadota</taxon>
        <taxon>Gammaproteobacteria</taxon>
        <taxon>Pseudomonadales</taxon>
        <taxon>Pseudomonadaceae</taxon>
        <taxon>Pseudomonas</taxon>
    </lineage>
</organism>
<dbReference type="AlphaFoldDB" id="A0A2X2CAT6"/>
<name>A0A2X2CAT6_PSELU</name>
<evidence type="ECO:0000313" key="2">
    <source>
        <dbReference type="EMBL" id="SPZ05237.1"/>
    </source>
</evidence>
<reference evidence="2 3" key="1">
    <citation type="submission" date="2018-06" db="EMBL/GenBank/DDBJ databases">
        <authorList>
            <consortium name="Pathogen Informatics"/>
            <person name="Doyle S."/>
        </authorList>
    </citation>
    <scope>NUCLEOTIDE SEQUENCE [LARGE SCALE GENOMIC DNA]</scope>
    <source>
        <strain evidence="2 3">NCTC11842</strain>
    </source>
</reference>
<protein>
    <submittedName>
        <fullName evidence="2">Uncharacterized protein</fullName>
    </submittedName>
</protein>
<dbReference type="Proteomes" id="UP000250443">
    <property type="component" value="Unassembled WGS sequence"/>
</dbReference>
<proteinExistence type="predicted"/>
<dbReference type="RefSeq" id="WP_112297698.1">
    <property type="nucleotide sequence ID" value="NZ_DAMAAI010000024.1"/>
</dbReference>
<accession>A0A2X2CAT6</accession>
<evidence type="ECO:0000313" key="3">
    <source>
        <dbReference type="Proteomes" id="UP000250443"/>
    </source>
</evidence>
<feature type="region of interest" description="Disordered" evidence="1">
    <location>
        <begin position="1"/>
        <end position="43"/>
    </location>
</feature>
<dbReference type="EMBL" id="UAUF01000010">
    <property type="protein sequence ID" value="SPZ05237.1"/>
    <property type="molecule type" value="Genomic_DNA"/>
</dbReference>